<dbReference type="RefSeq" id="XP_047780916.1">
    <property type="nucleotide sequence ID" value="XM_047923132.1"/>
</dbReference>
<organism evidence="2 3">
    <name type="scientific">Rhodofomes roseus</name>
    <dbReference type="NCBI Taxonomy" id="34475"/>
    <lineage>
        <taxon>Eukaryota</taxon>
        <taxon>Fungi</taxon>
        <taxon>Dikarya</taxon>
        <taxon>Basidiomycota</taxon>
        <taxon>Agaricomycotina</taxon>
        <taxon>Agaricomycetes</taxon>
        <taxon>Polyporales</taxon>
        <taxon>Rhodofomes</taxon>
    </lineage>
</organism>
<dbReference type="EMBL" id="JADCUA010000006">
    <property type="protein sequence ID" value="KAH9839161.1"/>
    <property type="molecule type" value="Genomic_DNA"/>
</dbReference>
<name>A0ABQ8KLS7_9APHY</name>
<reference evidence="2 3" key="1">
    <citation type="journal article" date="2021" name="Environ. Microbiol.">
        <title>Gene family expansions and transcriptome signatures uncover fungal adaptations to wood decay.</title>
        <authorList>
            <person name="Hage H."/>
            <person name="Miyauchi S."/>
            <person name="Viragh M."/>
            <person name="Drula E."/>
            <person name="Min B."/>
            <person name="Chaduli D."/>
            <person name="Navarro D."/>
            <person name="Favel A."/>
            <person name="Norest M."/>
            <person name="Lesage-Meessen L."/>
            <person name="Balint B."/>
            <person name="Merenyi Z."/>
            <person name="de Eugenio L."/>
            <person name="Morin E."/>
            <person name="Martinez A.T."/>
            <person name="Baldrian P."/>
            <person name="Stursova M."/>
            <person name="Martinez M.J."/>
            <person name="Novotny C."/>
            <person name="Magnuson J.K."/>
            <person name="Spatafora J.W."/>
            <person name="Maurice S."/>
            <person name="Pangilinan J."/>
            <person name="Andreopoulos W."/>
            <person name="LaButti K."/>
            <person name="Hundley H."/>
            <person name="Na H."/>
            <person name="Kuo A."/>
            <person name="Barry K."/>
            <person name="Lipzen A."/>
            <person name="Henrissat B."/>
            <person name="Riley R."/>
            <person name="Ahrendt S."/>
            <person name="Nagy L.G."/>
            <person name="Grigoriev I.V."/>
            <person name="Martin F."/>
            <person name="Rosso M.N."/>
        </authorList>
    </citation>
    <scope>NUCLEOTIDE SEQUENCE [LARGE SCALE GENOMIC DNA]</scope>
    <source>
        <strain evidence="2 3">CIRM-BRFM 1785</strain>
    </source>
</reference>
<feature type="region of interest" description="Disordered" evidence="1">
    <location>
        <begin position="116"/>
        <end position="162"/>
    </location>
</feature>
<evidence type="ECO:0000313" key="2">
    <source>
        <dbReference type="EMBL" id="KAH9839161.1"/>
    </source>
</evidence>
<evidence type="ECO:0000313" key="3">
    <source>
        <dbReference type="Proteomes" id="UP000814176"/>
    </source>
</evidence>
<accession>A0ABQ8KLS7</accession>
<dbReference type="GeneID" id="72003864"/>
<keyword evidence="3" id="KW-1185">Reference proteome</keyword>
<gene>
    <name evidence="2" type="ORF">C8Q71DRAFT_748226</name>
</gene>
<dbReference type="Proteomes" id="UP000814176">
    <property type="component" value="Unassembled WGS sequence"/>
</dbReference>
<protein>
    <submittedName>
        <fullName evidence="2">Uncharacterized protein</fullName>
    </submittedName>
</protein>
<comment type="caution">
    <text evidence="2">The sequence shown here is derived from an EMBL/GenBank/DDBJ whole genome shotgun (WGS) entry which is preliminary data.</text>
</comment>
<sequence>MDGCVVQLTKKNNSVSVACSCPYHYTSMSYGAAKTVSKATPCTNVPIYCPLCPIGPSGQPRTIWKYNVLFHLAKEHCTDNDELPPIPLQLAIDMHISIEEESLMRVAKDVTEDWRKQHAIPGSDEIEEYREELKASQTKGKKRLRSQSTAVVERGGPKPRQR</sequence>
<proteinExistence type="predicted"/>
<evidence type="ECO:0000256" key="1">
    <source>
        <dbReference type="SAM" id="MobiDB-lite"/>
    </source>
</evidence>